<dbReference type="AlphaFoldDB" id="A0A8A4TS43"/>
<reference evidence="1" key="1">
    <citation type="submission" date="2021-03" db="EMBL/GenBank/DDBJ databases">
        <title>Acanthopleuribacteraceae sp. M133.</title>
        <authorList>
            <person name="Wang G."/>
        </authorList>
    </citation>
    <scope>NUCLEOTIDE SEQUENCE</scope>
    <source>
        <strain evidence="1">M133</strain>
    </source>
</reference>
<dbReference type="EMBL" id="CP071793">
    <property type="protein sequence ID" value="QTD49365.1"/>
    <property type="molecule type" value="Genomic_DNA"/>
</dbReference>
<evidence type="ECO:0000313" key="2">
    <source>
        <dbReference type="Proteomes" id="UP000663929"/>
    </source>
</evidence>
<proteinExistence type="predicted"/>
<dbReference type="Proteomes" id="UP000663929">
    <property type="component" value="Chromosome"/>
</dbReference>
<accession>A0A8A4TS43</accession>
<sequence>MQKRFPKIQLVAGASHKVRKVTPSSVTAIVDYDSVPVELETGASMLPLPMLPIGETNLVALQWAWLQRNGFLRARLNAPDARGLLRDHLERKHLLAEGRDTRGQGLLLPKDMLNGCDSLARLLLETVVGPGQGVFLVAGHLLGSSLLPSFGKQPMLFYRGADLVPMAYLPKIELVTILRRVKLVRDLDHLVALIARFFPLHQREHVEDGLIELKDLHDYRRLNEGLEELGDDEKVGSLYKEGVEVFI</sequence>
<dbReference type="RefSeq" id="WP_237379000.1">
    <property type="nucleotide sequence ID" value="NZ_CP071793.1"/>
</dbReference>
<protein>
    <submittedName>
        <fullName evidence="1">Uncharacterized protein</fullName>
    </submittedName>
</protein>
<gene>
    <name evidence="1" type="ORF">J3U87_27590</name>
</gene>
<name>A0A8A4TS43_SULCO</name>
<dbReference type="KEGG" id="scor:J3U87_27590"/>
<keyword evidence="2" id="KW-1185">Reference proteome</keyword>
<evidence type="ECO:0000313" key="1">
    <source>
        <dbReference type="EMBL" id="QTD49365.1"/>
    </source>
</evidence>
<organism evidence="1 2">
    <name type="scientific">Sulfidibacter corallicola</name>
    <dbReference type="NCBI Taxonomy" id="2818388"/>
    <lineage>
        <taxon>Bacteria</taxon>
        <taxon>Pseudomonadati</taxon>
        <taxon>Acidobacteriota</taxon>
        <taxon>Holophagae</taxon>
        <taxon>Acanthopleuribacterales</taxon>
        <taxon>Acanthopleuribacteraceae</taxon>
        <taxon>Sulfidibacter</taxon>
    </lineage>
</organism>